<dbReference type="EMBL" id="PJMW01000002">
    <property type="protein sequence ID" value="PKV78935.1"/>
    <property type="molecule type" value="Genomic_DNA"/>
</dbReference>
<accession>A0A2N3VBG3</accession>
<comment type="caution">
    <text evidence="1">The sequence shown here is derived from an EMBL/GenBank/DDBJ whole genome shotgun (WGS) entry which is preliminary data.</text>
</comment>
<keyword evidence="2" id="KW-1185">Reference proteome</keyword>
<organism evidence="1 2">
    <name type="scientific">Nocardia fluminea</name>
    <dbReference type="NCBI Taxonomy" id="134984"/>
    <lineage>
        <taxon>Bacteria</taxon>
        <taxon>Bacillati</taxon>
        <taxon>Actinomycetota</taxon>
        <taxon>Actinomycetes</taxon>
        <taxon>Mycobacteriales</taxon>
        <taxon>Nocardiaceae</taxon>
        <taxon>Nocardia</taxon>
    </lineage>
</organism>
<dbReference type="AlphaFoldDB" id="A0A2N3VBG3"/>
<reference evidence="1 2" key="1">
    <citation type="submission" date="2017-12" db="EMBL/GenBank/DDBJ databases">
        <title>Sequencing the genomes of 1000 Actinobacteria strains.</title>
        <authorList>
            <person name="Klenk H.-P."/>
        </authorList>
    </citation>
    <scope>NUCLEOTIDE SEQUENCE [LARGE SCALE GENOMIC DNA]</scope>
    <source>
        <strain evidence="1 2">DSM 44489</strain>
    </source>
</reference>
<evidence type="ECO:0000313" key="2">
    <source>
        <dbReference type="Proteomes" id="UP000233766"/>
    </source>
</evidence>
<sequence>MSSHLNAAMKTLTLRPSPHVRIADVIDMHPYVVTYPPRPAAGSDQGLCAVCRGDHLDGAAGHLFELSEMARVTETVEPWDYRADARAYGMSY</sequence>
<proteinExistence type="predicted"/>
<protein>
    <submittedName>
        <fullName evidence="1">Uncharacterized protein</fullName>
    </submittedName>
</protein>
<dbReference type="Proteomes" id="UP000233766">
    <property type="component" value="Unassembled WGS sequence"/>
</dbReference>
<evidence type="ECO:0000313" key="1">
    <source>
        <dbReference type="EMBL" id="PKV78935.1"/>
    </source>
</evidence>
<name>A0A2N3VBG3_9NOCA</name>
<gene>
    <name evidence="1" type="ORF">ATK86_3320</name>
</gene>